<dbReference type="InterPro" id="IPR025652">
    <property type="entry name" value="TesB_C"/>
</dbReference>
<evidence type="ECO:0000256" key="2">
    <source>
        <dbReference type="ARBA" id="ARBA00011881"/>
    </source>
</evidence>
<organism evidence="10 11">
    <name type="scientific">Paeniglutamicibacter cryotolerans</name>
    <dbReference type="NCBI Taxonomy" id="670079"/>
    <lineage>
        <taxon>Bacteria</taxon>
        <taxon>Bacillati</taxon>
        <taxon>Actinomycetota</taxon>
        <taxon>Actinomycetes</taxon>
        <taxon>Micrococcales</taxon>
        <taxon>Micrococcaceae</taxon>
        <taxon>Paeniglutamicibacter</taxon>
    </lineage>
</organism>
<sequence>MTDHATTKILLDLLDMDGAPDMRTDEDIFVGRSPQQPRERVFGGQVLGQSVMAASRTIEGERPIHSMHAYFLRAGDAKTPITFGVQRLRDGRSFSARRVHAYQNGVPILSMIASFQEPAEGIEHQTPMPEGIPDPESLPTTADEIGDIDHPVARDWAFNRPFDIRYVDAPLYFKPPTEHKAVNAVWMKTTGPMPDDDALHRAALAYASDYTLLEPVLRRHGLAWATPGMNVASLDHAMWWHRPFRVDEWLLYVQESPSASGARGLGTGRIYNRAGTLVASTAQEGMIRLPQGMIDN</sequence>
<comment type="similarity">
    <text evidence="1">Belongs to the C/M/P thioester hydrolase family.</text>
</comment>
<proteinExistence type="inferred from homology"/>
<evidence type="ECO:0000256" key="5">
    <source>
        <dbReference type="ARBA" id="ARBA00050943"/>
    </source>
</evidence>
<comment type="subunit">
    <text evidence="2">Homotetramer.</text>
</comment>
<evidence type="ECO:0000313" key="11">
    <source>
        <dbReference type="Proteomes" id="UP000523000"/>
    </source>
</evidence>
<dbReference type="GO" id="GO:0006637">
    <property type="term" value="P:acyl-CoA metabolic process"/>
    <property type="evidence" value="ECO:0007669"/>
    <property type="project" value="InterPro"/>
</dbReference>
<evidence type="ECO:0000256" key="7">
    <source>
        <dbReference type="ARBA" id="ARBA00079653"/>
    </source>
</evidence>
<evidence type="ECO:0000256" key="3">
    <source>
        <dbReference type="ARBA" id="ARBA00022801"/>
    </source>
</evidence>
<dbReference type="GO" id="GO:0047617">
    <property type="term" value="F:fatty acyl-CoA hydrolase activity"/>
    <property type="evidence" value="ECO:0007669"/>
    <property type="project" value="UniProtKB-EC"/>
</dbReference>
<dbReference type="InterPro" id="IPR042171">
    <property type="entry name" value="Acyl-CoA_hotdog"/>
</dbReference>
<dbReference type="GO" id="GO:0009062">
    <property type="term" value="P:fatty acid catabolic process"/>
    <property type="evidence" value="ECO:0007669"/>
    <property type="project" value="TreeGrafter"/>
</dbReference>
<dbReference type="Pfam" id="PF02551">
    <property type="entry name" value="Acyl_CoA_thio"/>
    <property type="match status" value="1"/>
</dbReference>
<evidence type="ECO:0000256" key="6">
    <source>
        <dbReference type="ARBA" id="ARBA00071120"/>
    </source>
</evidence>
<evidence type="ECO:0000313" key="10">
    <source>
        <dbReference type="EMBL" id="MBB2996917.1"/>
    </source>
</evidence>
<reference evidence="10 11" key="1">
    <citation type="submission" date="2020-08" db="EMBL/GenBank/DDBJ databases">
        <title>Sequencing the genomes of 1000 actinobacteria strains.</title>
        <authorList>
            <person name="Klenk H.-P."/>
        </authorList>
    </citation>
    <scope>NUCLEOTIDE SEQUENCE [LARGE SCALE GENOMIC DNA]</scope>
    <source>
        <strain evidence="10 11">DSM 22826</strain>
    </source>
</reference>
<accession>A0A839QM27</accession>
<dbReference type="PANTHER" id="PTHR11066:SF34">
    <property type="entry name" value="ACYL-COENZYME A THIOESTERASE 8"/>
    <property type="match status" value="1"/>
</dbReference>
<dbReference type="InterPro" id="IPR003703">
    <property type="entry name" value="Acyl_CoA_thio"/>
</dbReference>
<keyword evidence="11" id="KW-1185">Reference proteome</keyword>
<dbReference type="AlphaFoldDB" id="A0A839QM27"/>
<dbReference type="InterPro" id="IPR049449">
    <property type="entry name" value="TesB_ACOT8-like_N"/>
</dbReference>
<name>A0A839QM27_9MICC</name>
<dbReference type="InterPro" id="IPR029069">
    <property type="entry name" value="HotDog_dom_sf"/>
</dbReference>
<comment type="caution">
    <text evidence="10">The sequence shown here is derived from an EMBL/GenBank/DDBJ whole genome shotgun (WGS) entry which is preliminary data.</text>
</comment>
<dbReference type="EMBL" id="JACHVS010000002">
    <property type="protein sequence ID" value="MBB2996917.1"/>
    <property type="molecule type" value="Genomic_DNA"/>
</dbReference>
<protein>
    <recommendedName>
        <fullName evidence="6">Acyl-CoA thioesterase 2</fullName>
    </recommendedName>
    <alternativeName>
        <fullName evidence="7">Thioesterase II</fullName>
    </alternativeName>
</protein>
<evidence type="ECO:0000259" key="9">
    <source>
        <dbReference type="Pfam" id="PF13622"/>
    </source>
</evidence>
<dbReference type="PANTHER" id="PTHR11066">
    <property type="entry name" value="ACYL-COA THIOESTERASE"/>
    <property type="match status" value="1"/>
</dbReference>
<dbReference type="Proteomes" id="UP000523000">
    <property type="component" value="Unassembled WGS sequence"/>
</dbReference>
<dbReference type="SUPFAM" id="SSF54637">
    <property type="entry name" value="Thioesterase/thiol ester dehydrase-isomerase"/>
    <property type="match status" value="2"/>
</dbReference>
<dbReference type="Pfam" id="PF13622">
    <property type="entry name" value="4HBT_3"/>
    <property type="match status" value="1"/>
</dbReference>
<keyword evidence="4" id="KW-0443">Lipid metabolism</keyword>
<gene>
    <name evidence="10" type="ORF">E9229_003164</name>
</gene>
<evidence type="ECO:0000259" key="8">
    <source>
        <dbReference type="Pfam" id="PF02551"/>
    </source>
</evidence>
<feature type="domain" description="Acyl-CoA thioesterase-like N-terminal HotDog" evidence="9">
    <location>
        <begin position="38"/>
        <end position="116"/>
    </location>
</feature>
<dbReference type="FunFam" id="2.40.160.210:FF:000001">
    <property type="entry name" value="Acyl-CoA thioesterase II"/>
    <property type="match status" value="1"/>
</dbReference>
<dbReference type="CDD" id="cd03445">
    <property type="entry name" value="Thioesterase_II_repeat2"/>
    <property type="match status" value="1"/>
</dbReference>
<evidence type="ECO:0000256" key="4">
    <source>
        <dbReference type="ARBA" id="ARBA00023098"/>
    </source>
</evidence>
<feature type="domain" description="Acyl-CoA thioesterase 2 C-terminal" evidence="8">
    <location>
        <begin position="182"/>
        <end position="286"/>
    </location>
</feature>
<keyword evidence="3 10" id="KW-0378">Hydrolase</keyword>
<dbReference type="CDD" id="cd03444">
    <property type="entry name" value="Thioesterase_II_repeat1"/>
    <property type="match status" value="1"/>
</dbReference>
<evidence type="ECO:0000256" key="1">
    <source>
        <dbReference type="ARBA" id="ARBA00006538"/>
    </source>
</evidence>
<comment type="catalytic activity">
    <reaction evidence="5">
        <text>a fatty acyl-CoA + H2O = a fatty acid + CoA + H(+)</text>
        <dbReference type="Rhea" id="RHEA:16781"/>
        <dbReference type="ChEBI" id="CHEBI:15377"/>
        <dbReference type="ChEBI" id="CHEBI:15378"/>
        <dbReference type="ChEBI" id="CHEBI:28868"/>
        <dbReference type="ChEBI" id="CHEBI:57287"/>
        <dbReference type="ChEBI" id="CHEBI:77636"/>
        <dbReference type="EC" id="3.1.2.20"/>
    </reaction>
    <physiologicalReaction direction="left-to-right" evidence="5">
        <dbReference type="Rhea" id="RHEA:16782"/>
    </physiologicalReaction>
</comment>
<dbReference type="Gene3D" id="2.40.160.210">
    <property type="entry name" value="Acyl-CoA thioesterase, double hotdog domain"/>
    <property type="match status" value="1"/>
</dbReference>